<keyword evidence="1" id="KW-0812">Transmembrane</keyword>
<evidence type="ECO:0000259" key="2">
    <source>
        <dbReference type="Pfam" id="PF09335"/>
    </source>
</evidence>
<dbReference type="PANTHER" id="PTHR42709">
    <property type="entry name" value="ALKALINE PHOSPHATASE LIKE PROTEIN"/>
    <property type="match status" value="1"/>
</dbReference>
<name>A0AA92C146_RHIRH</name>
<proteinExistence type="predicted"/>
<reference evidence="3 4" key="1">
    <citation type="submission" date="2018-04" db="EMBL/GenBank/DDBJ databases">
        <authorList>
            <person name="Hagen T."/>
        </authorList>
    </citation>
    <scope>NUCLEOTIDE SEQUENCE [LARGE SCALE GENOMIC DNA]</scope>
    <source>
        <strain evidence="3 4">TPD7009</strain>
    </source>
</reference>
<dbReference type="PANTHER" id="PTHR42709:SF4">
    <property type="entry name" value="INNER MEMBRANE PROTEIN YQAA"/>
    <property type="match status" value="1"/>
</dbReference>
<sequence>MSGDIGAYLSLFASAFLAATLIPAQSESVLVYLITTGHYSILLLVAVASLGNVLGSILNWYLGRGIEHYRDRRWFPVSPDKLEKAQGWYARYGRWSLLASWLPVVGDPLTVVAGVMREPLPSFVAIVTLAKAGRYVLLAMVTQGFL</sequence>
<keyword evidence="1" id="KW-1133">Transmembrane helix</keyword>
<protein>
    <recommendedName>
        <fullName evidence="2">VTT domain-containing protein</fullName>
    </recommendedName>
</protein>
<feature type="transmembrane region" description="Helical" evidence="1">
    <location>
        <begin position="42"/>
        <end position="62"/>
    </location>
</feature>
<dbReference type="Pfam" id="PF09335">
    <property type="entry name" value="VTT_dom"/>
    <property type="match status" value="1"/>
</dbReference>
<dbReference type="RefSeq" id="WP_116493603.1">
    <property type="nucleotide sequence ID" value="NZ_QDFR01000006.1"/>
</dbReference>
<dbReference type="InterPro" id="IPR032816">
    <property type="entry name" value="VTT_dom"/>
</dbReference>
<evidence type="ECO:0000256" key="1">
    <source>
        <dbReference type="SAM" id="Phobius"/>
    </source>
</evidence>
<dbReference type="InterPro" id="IPR051311">
    <property type="entry name" value="DedA_domain"/>
</dbReference>
<organism evidence="3 4">
    <name type="scientific">Rhizobium rhizogenes</name>
    <name type="common">Agrobacterium rhizogenes</name>
    <dbReference type="NCBI Taxonomy" id="359"/>
    <lineage>
        <taxon>Bacteria</taxon>
        <taxon>Pseudomonadati</taxon>
        <taxon>Pseudomonadota</taxon>
        <taxon>Alphaproteobacteria</taxon>
        <taxon>Hyphomicrobiales</taxon>
        <taxon>Rhizobiaceae</taxon>
        <taxon>Rhizobium/Agrobacterium group</taxon>
        <taxon>Rhizobium</taxon>
    </lineage>
</organism>
<dbReference type="AlphaFoldDB" id="A0AA92C146"/>
<dbReference type="Proteomes" id="UP000244335">
    <property type="component" value="Unassembled WGS sequence"/>
</dbReference>
<comment type="caution">
    <text evidence="3">The sequence shown here is derived from an EMBL/GenBank/DDBJ whole genome shotgun (WGS) entry which is preliminary data.</text>
</comment>
<evidence type="ECO:0000313" key="3">
    <source>
        <dbReference type="EMBL" id="PVE51793.1"/>
    </source>
</evidence>
<gene>
    <name evidence="3" type="ORF">DC430_16840</name>
</gene>
<accession>A0AA92C146</accession>
<dbReference type="EMBL" id="QDFR01000006">
    <property type="protein sequence ID" value="PVE51793.1"/>
    <property type="molecule type" value="Genomic_DNA"/>
</dbReference>
<feature type="domain" description="VTT" evidence="2">
    <location>
        <begin position="31"/>
        <end position="141"/>
    </location>
</feature>
<keyword evidence="1" id="KW-0472">Membrane</keyword>
<evidence type="ECO:0000313" key="4">
    <source>
        <dbReference type="Proteomes" id="UP000244335"/>
    </source>
</evidence>